<dbReference type="Proteomes" id="UP001377692">
    <property type="component" value="Unassembled WGS sequence"/>
</dbReference>
<evidence type="ECO:0000313" key="3">
    <source>
        <dbReference type="EMBL" id="MEJ5904214.1"/>
    </source>
</evidence>
<keyword evidence="1 3" id="KW-0378">Hydrolase</keyword>
<dbReference type="RefSeq" id="WP_186675678.1">
    <property type="nucleotide sequence ID" value="NZ_JBBHLD010000003.1"/>
</dbReference>
<dbReference type="PRINTS" id="PR00111">
    <property type="entry name" value="ABHYDROLASE"/>
</dbReference>
<sequence length="270" mass="28841">MAFFIHGQHRHYYHDTGSGSPVLLLHGLGNSGRAWMPQLSALLGLGHRVIVPDLLGHGASSDAPEGITAHAQALEMLALLDHLGLDSIQLIGLSLGGMVALEMACHAPHAVEKLIVAGTFASMSTAHRRGLLSEWAAALGKQDGCLKRFKSSWPALVGADFAASPDGQRLYQAWHAQAAQLRAHNQVRWCEGMKQYDLTGDLQRIQAATLVLAAEFDPISPSAEAETICSNIGHARLATLAGEGHVFNVPLAQAFNQVTGAFLQEPLHHV</sequence>
<dbReference type="InterPro" id="IPR050266">
    <property type="entry name" value="AB_hydrolase_sf"/>
</dbReference>
<gene>
    <name evidence="3" type="ORF">V7V80_05900</name>
</gene>
<organism evidence="3 4">
    <name type="scientific">Pseudomonas kermanshahensis</name>
    <dbReference type="NCBI Taxonomy" id="2745482"/>
    <lineage>
        <taxon>Bacteria</taxon>
        <taxon>Pseudomonadati</taxon>
        <taxon>Pseudomonadota</taxon>
        <taxon>Gammaproteobacteria</taxon>
        <taxon>Pseudomonadales</taxon>
        <taxon>Pseudomonadaceae</taxon>
        <taxon>Pseudomonas</taxon>
    </lineage>
</organism>
<dbReference type="SUPFAM" id="SSF53474">
    <property type="entry name" value="alpha/beta-Hydrolases"/>
    <property type="match status" value="1"/>
</dbReference>
<accession>A0ABU8R2X2</accession>
<keyword evidence="4" id="KW-1185">Reference proteome</keyword>
<evidence type="ECO:0000259" key="2">
    <source>
        <dbReference type="Pfam" id="PF00561"/>
    </source>
</evidence>
<dbReference type="InterPro" id="IPR029058">
    <property type="entry name" value="AB_hydrolase_fold"/>
</dbReference>
<feature type="domain" description="AB hydrolase-1" evidence="2">
    <location>
        <begin position="21"/>
        <end position="247"/>
    </location>
</feature>
<proteinExistence type="predicted"/>
<dbReference type="PANTHER" id="PTHR43798:SF31">
    <property type="entry name" value="AB HYDROLASE SUPERFAMILY PROTEIN YCLE"/>
    <property type="match status" value="1"/>
</dbReference>
<evidence type="ECO:0000256" key="1">
    <source>
        <dbReference type="ARBA" id="ARBA00022801"/>
    </source>
</evidence>
<dbReference type="Pfam" id="PF00561">
    <property type="entry name" value="Abhydrolase_1"/>
    <property type="match status" value="1"/>
</dbReference>
<dbReference type="Gene3D" id="3.40.50.1820">
    <property type="entry name" value="alpha/beta hydrolase"/>
    <property type="match status" value="1"/>
</dbReference>
<reference evidence="3 4" key="1">
    <citation type="submission" date="2024-02" db="EMBL/GenBank/DDBJ databases">
        <title>Identification of pathogenicity and growth-promoting functions of Pseudomonas putida variants.</title>
        <authorList>
            <person name="Sun J."/>
        </authorList>
    </citation>
    <scope>NUCLEOTIDE SEQUENCE [LARGE SCALE GENOMIC DNA]</scope>
    <source>
        <strain evidence="3 4">A04</strain>
    </source>
</reference>
<name>A0ABU8R2X2_9PSED</name>
<dbReference type="GO" id="GO:0016787">
    <property type="term" value="F:hydrolase activity"/>
    <property type="evidence" value="ECO:0007669"/>
    <property type="project" value="UniProtKB-KW"/>
</dbReference>
<dbReference type="PANTHER" id="PTHR43798">
    <property type="entry name" value="MONOACYLGLYCEROL LIPASE"/>
    <property type="match status" value="1"/>
</dbReference>
<protein>
    <submittedName>
        <fullName evidence="3">Alpha/beta hydrolase</fullName>
    </submittedName>
</protein>
<dbReference type="EMBL" id="JBBHLD010000003">
    <property type="protein sequence ID" value="MEJ5904214.1"/>
    <property type="molecule type" value="Genomic_DNA"/>
</dbReference>
<dbReference type="InterPro" id="IPR000073">
    <property type="entry name" value="AB_hydrolase_1"/>
</dbReference>
<evidence type="ECO:0000313" key="4">
    <source>
        <dbReference type="Proteomes" id="UP001377692"/>
    </source>
</evidence>
<comment type="caution">
    <text evidence="3">The sequence shown here is derived from an EMBL/GenBank/DDBJ whole genome shotgun (WGS) entry which is preliminary data.</text>
</comment>